<dbReference type="Proteomes" id="UP000321199">
    <property type="component" value="Chromosome"/>
</dbReference>
<evidence type="ECO:0000256" key="11">
    <source>
        <dbReference type="SAM" id="Phobius"/>
    </source>
</evidence>
<keyword evidence="3" id="KW-1003">Cell membrane</keyword>
<feature type="transmembrane region" description="Helical" evidence="11">
    <location>
        <begin position="96"/>
        <end position="113"/>
    </location>
</feature>
<evidence type="ECO:0000256" key="4">
    <source>
        <dbReference type="ARBA" id="ARBA00022519"/>
    </source>
</evidence>
<dbReference type="InterPro" id="IPR002541">
    <property type="entry name" value="Cyt_c_assembly"/>
</dbReference>
<sequence length="678" mass="73966">MIAEVGQLALVLALCLALLQGTVPLIGAARGNADWMALARPTAWGQFLFVAGAFACLSYLFVVNDFSVLYVVQHSNSQLPLIYRICAVWGGHEGSILLWVLILACWTLAVSLFSRNLDDETRARILAIMGLISVGLLLFILFTSNPFERLLPAAANGQDLNPQLQDPGLIAHPPLLYMGYVGTVVAFAFAMAALLAGRLDAAWARWSRPWATVSWAFLTLGIAVGSAWAYYELGWGGWWFWDPVENASLMPWLVSTALLHSLAVTEKRNTFKLWTALLAIIAFSLSLLGTFLVRSGVLTSVHAFATDPSRGIYILAFLSVVVGGSLLLFAWRAPRVGLGARFAMVSREAMLLLNNVVLLVAFAAVLLGTLYPLIIDALGLGKLSVGPPYFEAVFVPLIAPALFLMGVGPLTRWREDRAMALVRKLRWALIVSLLAALISPWLLGNWKPLVGFGLFLAFWIAATTFYNLYERLKNHPSPSWGRRVRTQPGSYYGMLLAHLGVAVFIVGVSIVNGYEIEKDVTMEPGESVTLAGYTFLFEGTHDKRGPNYSADVGVLSVTRDGRSVTTLRPERRIYTAGANPTPMTEASIHPGLTRDLYAALGDRLTNTRWIVRVYFKPFVDWIWFGCLMMALGGGLAVMDRRYRLKRRQSAPARAAAGGTPGMPPGALPLPGAAKVAAP</sequence>
<dbReference type="InterPro" id="IPR032523">
    <property type="entry name" value="CcmF_C"/>
</dbReference>
<feature type="transmembrane region" description="Helical" evidence="11">
    <location>
        <begin position="621"/>
        <end position="638"/>
    </location>
</feature>
<protein>
    <submittedName>
        <fullName evidence="14">Heme lyase CcmF/NrfE family subunit</fullName>
    </submittedName>
</protein>
<keyword evidence="6" id="KW-0201">Cytochrome c-type biogenesis</keyword>
<evidence type="ECO:0000256" key="5">
    <source>
        <dbReference type="ARBA" id="ARBA00022692"/>
    </source>
</evidence>
<feature type="compositionally biased region" description="Low complexity" evidence="10">
    <location>
        <begin position="668"/>
        <end position="678"/>
    </location>
</feature>
<dbReference type="GO" id="GO:0015232">
    <property type="term" value="F:heme transmembrane transporter activity"/>
    <property type="evidence" value="ECO:0007669"/>
    <property type="project" value="InterPro"/>
</dbReference>
<evidence type="ECO:0000259" key="12">
    <source>
        <dbReference type="Pfam" id="PF01578"/>
    </source>
</evidence>
<comment type="subcellular location">
    <subcellularLocation>
        <location evidence="1">Cell inner membrane</location>
        <topology evidence="1">Multi-pass membrane protein</topology>
    </subcellularLocation>
</comment>
<feature type="domain" description="Cytochrome c assembly protein" evidence="12">
    <location>
        <begin position="89"/>
        <end position="295"/>
    </location>
</feature>
<evidence type="ECO:0000256" key="1">
    <source>
        <dbReference type="ARBA" id="ARBA00004429"/>
    </source>
</evidence>
<keyword evidence="15" id="KW-1185">Reference proteome</keyword>
<feature type="transmembrane region" description="Helical" evidence="11">
    <location>
        <begin position="352"/>
        <end position="374"/>
    </location>
</feature>
<feature type="transmembrane region" description="Helical" evidence="11">
    <location>
        <begin position="209"/>
        <end position="229"/>
    </location>
</feature>
<dbReference type="GO" id="GO:0005886">
    <property type="term" value="C:plasma membrane"/>
    <property type="evidence" value="ECO:0007669"/>
    <property type="project" value="UniProtKB-SubCell"/>
</dbReference>
<reference evidence="14 15" key="1">
    <citation type="submission" date="2019-07" db="EMBL/GenBank/DDBJ databases">
        <title>Complete genome sequence of Comamonas sp. NLF 7-7 isolated from livestock.</title>
        <authorList>
            <person name="Kim D.H."/>
            <person name="Kim J.G."/>
        </authorList>
    </citation>
    <scope>NUCLEOTIDE SEQUENCE [LARGE SCALE GENOMIC DNA]</scope>
    <source>
        <strain evidence="14 15">NLF 7-7</strain>
    </source>
</reference>
<evidence type="ECO:0000256" key="6">
    <source>
        <dbReference type="ARBA" id="ARBA00022748"/>
    </source>
</evidence>
<dbReference type="EMBL" id="CP042344">
    <property type="protein sequence ID" value="QEA12523.1"/>
    <property type="molecule type" value="Genomic_DNA"/>
</dbReference>
<dbReference type="NCBIfam" id="TIGR00353">
    <property type="entry name" value="nrfE"/>
    <property type="match status" value="1"/>
</dbReference>
<dbReference type="InterPro" id="IPR003568">
    <property type="entry name" value="Cyt_c_biogenesis_CcmF"/>
</dbReference>
<feature type="transmembrane region" description="Helical" evidence="11">
    <location>
        <begin position="44"/>
        <end position="62"/>
    </location>
</feature>
<feature type="transmembrane region" description="Helical" evidence="11">
    <location>
        <begin position="177"/>
        <end position="197"/>
    </location>
</feature>
<evidence type="ECO:0000256" key="7">
    <source>
        <dbReference type="ARBA" id="ARBA00022989"/>
    </source>
</evidence>
<evidence type="ECO:0000256" key="3">
    <source>
        <dbReference type="ARBA" id="ARBA00022475"/>
    </source>
</evidence>
<dbReference type="PANTHER" id="PTHR43653:SF1">
    <property type="entry name" value="CYTOCHROME C-TYPE BIOGENESIS PROTEIN CCMF"/>
    <property type="match status" value="1"/>
</dbReference>
<comment type="function">
    <text evidence="9">Required for the biogenesis of c-type cytochromes. Possible subunit of a heme lyase.</text>
</comment>
<evidence type="ECO:0000256" key="9">
    <source>
        <dbReference type="ARBA" id="ARBA00037230"/>
    </source>
</evidence>
<feature type="transmembrane region" description="Helical" evidence="11">
    <location>
        <begin position="125"/>
        <end position="142"/>
    </location>
</feature>
<evidence type="ECO:0000313" key="14">
    <source>
        <dbReference type="EMBL" id="QEA12523.1"/>
    </source>
</evidence>
<feature type="transmembrane region" description="Helical" evidence="11">
    <location>
        <begin position="425"/>
        <end position="443"/>
    </location>
</feature>
<dbReference type="InterPro" id="IPR003567">
    <property type="entry name" value="Cyt_c_biogenesis"/>
</dbReference>
<evidence type="ECO:0000313" key="15">
    <source>
        <dbReference type="Proteomes" id="UP000321199"/>
    </source>
</evidence>
<feature type="transmembrane region" description="Helical" evidence="11">
    <location>
        <begin position="449"/>
        <end position="469"/>
    </location>
</feature>
<evidence type="ECO:0000259" key="13">
    <source>
        <dbReference type="Pfam" id="PF16327"/>
    </source>
</evidence>
<name>A0A5B8RTT5_9BURK</name>
<evidence type="ECO:0000256" key="2">
    <source>
        <dbReference type="ARBA" id="ARBA00009186"/>
    </source>
</evidence>
<gene>
    <name evidence="14" type="ORF">FOZ74_05470</name>
</gene>
<dbReference type="PANTHER" id="PTHR43653">
    <property type="entry name" value="CYTOCHROME C ASSEMBLY PROTEIN-RELATED"/>
    <property type="match status" value="1"/>
</dbReference>
<feature type="transmembrane region" description="Helical" evidence="11">
    <location>
        <begin position="490"/>
        <end position="514"/>
    </location>
</feature>
<keyword evidence="14" id="KW-0456">Lyase</keyword>
<organism evidence="14 15">
    <name type="scientific">Comamonas flocculans</name>
    <dbReference type="NCBI Taxonomy" id="2597701"/>
    <lineage>
        <taxon>Bacteria</taxon>
        <taxon>Pseudomonadati</taxon>
        <taxon>Pseudomonadota</taxon>
        <taxon>Betaproteobacteria</taxon>
        <taxon>Burkholderiales</taxon>
        <taxon>Comamonadaceae</taxon>
        <taxon>Comamonas</taxon>
    </lineage>
</organism>
<dbReference type="GO" id="GO:0016829">
    <property type="term" value="F:lyase activity"/>
    <property type="evidence" value="ECO:0007669"/>
    <property type="project" value="UniProtKB-KW"/>
</dbReference>
<keyword evidence="5 11" id="KW-0812">Transmembrane</keyword>
<keyword evidence="4" id="KW-0997">Cell inner membrane</keyword>
<proteinExistence type="inferred from homology"/>
<evidence type="ECO:0000256" key="10">
    <source>
        <dbReference type="SAM" id="MobiDB-lite"/>
    </source>
</evidence>
<comment type="similarity">
    <text evidence="2">Belongs to the CcmF/CycK/Ccl1/NrfE/CcsA family.</text>
</comment>
<dbReference type="Pfam" id="PF16327">
    <property type="entry name" value="CcmF_C"/>
    <property type="match status" value="1"/>
</dbReference>
<dbReference type="GO" id="GO:0020037">
    <property type="term" value="F:heme binding"/>
    <property type="evidence" value="ECO:0007669"/>
    <property type="project" value="InterPro"/>
</dbReference>
<dbReference type="PRINTS" id="PR01411">
    <property type="entry name" value="CCMFBIOGNSIS"/>
</dbReference>
<dbReference type="OrthoDB" id="9761451at2"/>
<dbReference type="Pfam" id="PF01578">
    <property type="entry name" value="Cytochrom_C_asm"/>
    <property type="match status" value="1"/>
</dbReference>
<keyword evidence="8 11" id="KW-0472">Membrane</keyword>
<feature type="transmembrane region" description="Helical" evidence="11">
    <location>
        <begin position="273"/>
        <end position="292"/>
    </location>
</feature>
<dbReference type="RefSeq" id="WP_146912118.1">
    <property type="nucleotide sequence ID" value="NZ_CP042344.1"/>
</dbReference>
<dbReference type="GO" id="GO:0017004">
    <property type="term" value="P:cytochrome complex assembly"/>
    <property type="evidence" value="ECO:0007669"/>
    <property type="project" value="UniProtKB-KW"/>
</dbReference>
<feature type="region of interest" description="Disordered" evidence="10">
    <location>
        <begin position="651"/>
        <end position="678"/>
    </location>
</feature>
<evidence type="ECO:0000256" key="8">
    <source>
        <dbReference type="ARBA" id="ARBA00023136"/>
    </source>
</evidence>
<dbReference type="AlphaFoldDB" id="A0A5B8RTT5"/>
<keyword evidence="7 11" id="KW-1133">Transmembrane helix</keyword>
<dbReference type="NCBIfam" id="NF007691">
    <property type="entry name" value="PRK10369.1"/>
    <property type="match status" value="1"/>
</dbReference>
<feature type="transmembrane region" description="Helical" evidence="11">
    <location>
        <begin position="394"/>
        <end position="413"/>
    </location>
</feature>
<feature type="transmembrane region" description="Helical" evidence="11">
    <location>
        <begin position="312"/>
        <end position="331"/>
    </location>
</feature>
<dbReference type="KEGG" id="cof:FOZ74_05470"/>
<feature type="transmembrane region" description="Helical" evidence="11">
    <location>
        <begin position="249"/>
        <end position="266"/>
    </location>
</feature>
<dbReference type="PRINTS" id="PR01410">
    <property type="entry name" value="CCBIOGENESIS"/>
</dbReference>
<feature type="domain" description="Cytochrome c-type biogenesis protein CcmF C-terminal" evidence="13">
    <location>
        <begin position="315"/>
        <end position="640"/>
    </location>
</feature>
<accession>A0A5B8RTT5</accession>